<protein>
    <submittedName>
        <fullName evidence="2">Uncharacterized protein</fullName>
    </submittedName>
</protein>
<comment type="caution">
    <text evidence="2">The sequence shown here is derived from an EMBL/GenBank/DDBJ whole genome shotgun (WGS) entry which is preliminary data.</text>
</comment>
<proteinExistence type="predicted"/>
<name>K2SHW5_MACPH</name>
<gene>
    <name evidence="2" type="ORF">MPH_06350</name>
</gene>
<dbReference type="EMBL" id="AHHD01000268">
    <property type="protein sequence ID" value="EKG16440.1"/>
    <property type="molecule type" value="Genomic_DNA"/>
</dbReference>
<evidence type="ECO:0000313" key="3">
    <source>
        <dbReference type="Proteomes" id="UP000007129"/>
    </source>
</evidence>
<feature type="region of interest" description="Disordered" evidence="1">
    <location>
        <begin position="1"/>
        <end position="28"/>
    </location>
</feature>
<accession>K2SHW5</accession>
<evidence type="ECO:0000313" key="2">
    <source>
        <dbReference type="EMBL" id="EKG16440.1"/>
    </source>
</evidence>
<reference evidence="2 3" key="1">
    <citation type="journal article" date="2012" name="BMC Genomics">
        <title>Tools to kill: Genome of one of the most destructive plant pathogenic fungi Macrophomina phaseolina.</title>
        <authorList>
            <person name="Islam M.S."/>
            <person name="Haque M.S."/>
            <person name="Islam M.M."/>
            <person name="Emdad E.M."/>
            <person name="Halim A."/>
            <person name="Hossen Q.M.M."/>
            <person name="Hossain M.Z."/>
            <person name="Ahmed B."/>
            <person name="Rahim S."/>
            <person name="Rahman M.S."/>
            <person name="Alam M.M."/>
            <person name="Hou S."/>
            <person name="Wan X."/>
            <person name="Saito J.A."/>
            <person name="Alam M."/>
        </authorList>
    </citation>
    <scope>NUCLEOTIDE SEQUENCE [LARGE SCALE GENOMIC DNA]</scope>
    <source>
        <strain evidence="2 3">MS6</strain>
    </source>
</reference>
<dbReference type="VEuPathDB" id="FungiDB:MPH_06350"/>
<dbReference type="Proteomes" id="UP000007129">
    <property type="component" value="Unassembled WGS sequence"/>
</dbReference>
<dbReference type="HOGENOM" id="CLU_2455155_0_0_1"/>
<dbReference type="AlphaFoldDB" id="K2SHW5"/>
<organism evidence="2 3">
    <name type="scientific">Macrophomina phaseolina (strain MS6)</name>
    <name type="common">Charcoal rot fungus</name>
    <dbReference type="NCBI Taxonomy" id="1126212"/>
    <lineage>
        <taxon>Eukaryota</taxon>
        <taxon>Fungi</taxon>
        <taxon>Dikarya</taxon>
        <taxon>Ascomycota</taxon>
        <taxon>Pezizomycotina</taxon>
        <taxon>Dothideomycetes</taxon>
        <taxon>Dothideomycetes incertae sedis</taxon>
        <taxon>Botryosphaeriales</taxon>
        <taxon>Botryosphaeriaceae</taxon>
        <taxon>Macrophomina</taxon>
    </lineage>
</organism>
<dbReference type="InParanoid" id="K2SHW5"/>
<sequence>MGKAINQPSLDGHASALETPLSANTTSATATGNSYLTHHALPIAEMKNQIATLAASLLRLAIYKYMLAPYPNYYELKVYNLGLPPVVPP</sequence>
<evidence type="ECO:0000256" key="1">
    <source>
        <dbReference type="SAM" id="MobiDB-lite"/>
    </source>
</evidence>